<evidence type="ECO:0000256" key="1">
    <source>
        <dbReference type="SAM" id="MobiDB-lite"/>
    </source>
</evidence>
<dbReference type="RefSeq" id="XP_016639642.1">
    <property type="nucleotide sequence ID" value="XM_016790339.1"/>
</dbReference>
<name>A0A084FXN1_PSEDA</name>
<comment type="caution">
    <text evidence="2">The sequence shown here is derived from an EMBL/GenBank/DDBJ whole genome shotgun (WGS) entry which is preliminary data.</text>
</comment>
<dbReference type="OrthoDB" id="4847120at2759"/>
<dbReference type="Proteomes" id="UP000028545">
    <property type="component" value="Unassembled WGS sequence"/>
</dbReference>
<organism evidence="2 3">
    <name type="scientific">Pseudallescheria apiosperma</name>
    <name type="common">Scedosporium apiospermum</name>
    <dbReference type="NCBI Taxonomy" id="563466"/>
    <lineage>
        <taxon>Eukaryota</taxon>
        <taxon>Fungi</taxon>
        <taxon>Dikarya</taxon>
        <taxon>Ascomycota</taxon>
        <taxon>Pezizomycotina</taxon>
        <taxon>Sordariomycetes</taxon>
        <taxon>Hypocreomycetidae</taxon>
        <taxon>Microascales</taxon>
        <taxon>Microascaceae</taxon>
        <taxon>Scedosporium</taxon>
    </lineage>
</organism>
<feature type="compositionally biased region" description="Basic residues" evidence="1">
    <location>
        <begin position="215"/>
        <end position="231"/>
    </location>
</feature>
<gene>
    <name evidence="2" type="ORF">SAPIO_CDS8775</name>
</gene>
<keyword evidence="3" id="KW-1185">Reference proteome</keyword>
<sequence length="342" mass="37582">MPEFSATPATNIPAKQKAVRNHDDSNDRIAANIPVSGLVDSPATKPKRAGFRGSPYCETHKCGAETCPAPVMSKIDCFCDHHKCRYNGTDCLGGWTKTPPYCQDHTCAHDGCNGPIRRGGKYCIEHTCALRLEGQPCTLERKPGGQFCVEHSCSKCTEPRESPDTKRCIRHRKDDIHFVYAPRHSKADVKEAKETKEPKKKPMAARDGSGPEKEHRHKDSKTRHLSPRRAKAQAQAQASTVAAAATKVKHIQPPNMELGVKGTPFAALAAGPGGKHNLGLIPQQFRDDPNHSLAYLYGFRDACLHMAGVTTEQIAMVRPLSPSRHIADIDGPRFTNLDDEKE</sequence>
<dbReference type="VEuPathDB" id="FungiDB:SAPIO_CDS8775"/>
<dbReference type="KEGG" id="sapo:SAPIO_CDS8775"/>
<reference evidence="2 3" key="1">
    <citation type="journal article" date="2014" name="Genome Announc.">
        <title>Draft genome sequence of the pathogenic fungus Scedosporium apiospermum.</title>
        <authorList>
            <person name="Vandeputte P."/>
            <person name="Ghamrawi S."/>
            <person name="Rechenmann M."/>
            <person name="Iltis A."/>
            <person name="Giraud S."/>
            <person name="Fleury M."/>
            <person name="Thornton C."/>
            <person name="Delhaes L."/>
            <person name="Meyer W."/>
            <person name="Papon N."/>
            <person name="Bouchara J.P."/>
        </authorList>
    </citation>
    <scope>NUCLEOTIDE SEQUENCE [LARGE SCALE GENOMIC DNA]</scope>
    <source>
        <strain evidence="2 3">IHEM 14462</strain>
    </source>
</reference>
<proteinExistence type="predicted"/>
<evidence type="ECO:0000313" key="2">
    <source>
        <dbReference type="EMBL" id="KEZ39843.1"/>
    </source>
</evidence>
<dbReference type="EMBL" id="JOWA01000132">
    <property type="protein sequence ID" value="KEZ39843.1"/>
    <property type="molecule type" value="Genomic_DNA"/>
</dbReference>
<feature type="region of interest" description="Disordered" evidence="1">
    <location>
        <begin position="1"/>
        <end position="26"/>
    </location>
</feature>
<evidence type="ECO:0000313" key="3">
    <source>
        <dbReference type="Proteomes" id="UP000028545"/>
    </source>
</evidence>
<accession>A0A084FXN1</accession>
<dbReference type="GeneID" id="27727847"/>
<protein>
    <submittedName>
        <fullName evidence="2">Uncharacterized protein</fullName>
    </submittedName>
</protein>
<feature type="region of interest" description="Disordered" evidence="1">
    <location>
        <begin position="179"/>
        <end position="237"/>
    </location>
</feature>
<dbReference type="HOGENOM" id="CLU_811710_0_0_1"/>
<dbReference type="AlphaFoldDB" id="A0A084FXN1"/>
<feature type="compositionally biased region" description="Basic and acidic residues" evidence="1">
    <location>
        <begin position="185"/>
        <end position="197"/>
    </location>
</feature>